<feature type="transmembrane region" description="Helical" evidence="1">
    <location>
        <begin position="255"/>
        <end position="273"/>
    </location>
</feature>
<keyword evidence="3" id="KW-1185">Reference proteome</keyword>
<dbReference type="Pfam" id="PF19992">
    <property type="entry name" value="DUF6427"/>
    <property type="match status" value="1"/>
</dbReference>
<comment type="caution">
    <text evidence="2">The sequence shown here is derived from an EMBL/GenBank/DDBJ whole genome shotgun (WGS) entry which is preliminary data.</text>
</comment>
<dbReference type="InterPro" id="IPR045625">
    <property type="entry name" value="DUF6427"/>
</dbReference>
<sequence>MVSIFREKSTASVFWLILLSIVAHGHFLVHPPAVIVAGGSAAFFRFMTPLAALPDFALIMLYHAIIIVQALRFNTVLNNLRMFPKQYFITALCYILLSALYPAWGNITPALLVNFLIIWVFSLLSRLYVTNSAKPIIYNIGFITSVISILYFPAAFLVIVAFIAVGSLRAFRTNEWIVLLLGILTPPYFIVVISFLTNHLHAIHTYLPPVQLHGFSIKQNIPMIVTAVTGLYVVADGFLMWSANSGKAVMQVRRSWGILLMLFLLSIPLLFLLQEGNFGYLVLGLLPAAAIASNTFIYSKSNLYQTILFWILITVIIYNNWFWLKT</sequence>
<evidence type="ECO:0000256" key="1">
    <source>
        <dbReference type="SAM" id="Phobius"/>
    </source>
</evidence>
<keyword evidence="1" id="KW-1133">Transmembrane helix</keyword>
<reference evidence="2 3" key="1">
    <citation type="submission" date="2019-05" db="EMBL/GenBank/DDBJ databases">
        <title>Panacibacter sp. strain 17mud1-8 Genome sequencing and assembly.</title>
        <authorList>
            <person name="Chhetri G."/>
        </authorList>
    </citation>
    <scope>NUCLEOTIDE SEQUENCE [LARGE SCALE GENOMIC DNA]</scope>
    <source>
        <strain evidence="2 3">17mud1-8</strain>
    </source>
</reference>
<feature type="transmembrane region" description="Helical" evidence="1">
    <location>
        <begin position="303"/>
        <end position="324"/>
    </location>
</feature>
<feature type="transmembrane region" description="Helical" evidence="1">
    <location>
        <begin position="176"/>
        <end position="200"/>
    </location>
</feature>
<feature type="transmembrane region" description="Helical" evidence="1">
    <location>
        <begin position="280"/>
        <end position="297"/>
    </location>
</feature>
<protein>
    <recommendedName>
        <fullName evidence="4">Beta-carotene 15,15'-monooxygenase</fullName>
    </recommendedName>
</protein>
<proteinExistence type="predicted"/>
<gene>
    <name evidence="2" type="ORF">FC093_09570</name>
</gene>
<feature type="transmembrane region" description="Helical" evidence="1">
    <location>
        <begin position="221"/>
        <end position="243"/>
    </location>
</feature>
<dbReference type="OrthoDB" id="1115611at2"/>
<dbReference type="AlphaFoldDB" id="A0A4V5UUG3"/>
<name>A0A4V5UUG3_9BACT</name>
<feature type="transmembrane region" description="Helical" evidence="1">
    <location>
        <begin position="136"/>
        <end position="164"/>
    </location>
</feature>
<keyword evidence="1" id="KW-0812">Transmembrane</keyword>
<feature type="transmembrane region" description="Helical" evidence="1">
    <location>
        <begin position="110"/>
        <end position="129"/>
    </location>
</feature>
<evidence type="ECO:0008006" key="4">
    <source>
        <dbReference type="Google" id="ProtNLM"/>
    </source>
</evidence>
<evidence type="ECO:0000313" key="2">
    <source>
        <dbReference type="EMBL" id="TKK68933.1"/>
    </source>
</evidence>
<dbReference type="Proteomes" id="UP000305848">
    <property type="component" value="Unassembled WGS sequence"/>
</dbReference>
<dbReference type="EMBL" id="SZQL01000006">
    <property type="protein sequence ID" value="TKK68933.1"/>
    <property type="molecule type" value="Genomic_DNA"/>
</dbReference>
<dbReference type="RefSeq" id="WP_137261553.1">
    <property type="nucleotide sequence ID" value="NZ_SZQL01000006.1"/>
</dbReference>
<keyword evidence="1" id="KW-0472">Membrane</keyword>
<evidence type="ECO:0000313" key="3">
    <source>
        <dbReference type="Proteomes" id="UP000305848"/>
    </source>
</evidence>
<organism evidence="2 3">
    <name type="scientific">Ilyomonas limi</name>
    <dbReference type="NCBI Taxonomy" id="2575867"/>
    <lineage>
        <taxon>Bacteria</taxon>
        <taxon>Pseudomonadati</taxon>
        <taxon>Bacteroidota</taxon>
        <taxon>Chitinophagia</taxon>
        <taxon>Chitinophagales</taxon>
        <taxon>Chitinophagaceae</taxon>
        <taxon>Ilyomonas</taxon>
    </lineage>
</organism>
<accession>A0A4V5UUG3</accession>